<dbReference type="Proteomes" id="UP001458880">
    <property type="component" value="Unassembled WGS sequence"/>
</dbReference>
<dbReference type="AlphaFoldDB" id="A0AAW1MUE3"/>
<gene>
    <name evidence="2" type="ORF">QE152_g4479</name>
</gene>
<organism evidence="2 3">
    <name type="scientific">Popillia japonica</name>
    <name type="common">Japanese beetle</name>
    <dbReference type="NCBI Taxonomy" id="7064"/>
    <lineage>
        <taxon>Eukaryota</taxon>
        <taxon>Metazoa</taxon>
        <taxon>Ecdysozoa</taxon>
        <taxon>Arthropoda</taxon>
        <taxon>Hexapoda</taxon>
        <taxon>Insecta</taxon>
        <taxon>Pterygota</taxon>
        <taxon>Neoptera</taxon>
        <taxon>Endopterygota</taxon>
        <taxon>Coleoptera</taxon>
        <taxon>Polyphaga</taxon>
        <taxon>Scarabaeiformia</taxon>
        <taxon>Scarabaeidae</taxon>
        <taxon>Rutelinae</taxon>
        <taxon>Popillia</taxon>
    </lineage>
</organism>
<comment type="caution">
    <text evidence="2">The sequence shown here is derived from an EMBL/GenBank/DDBJ whole genome shotgun (WGS) entry which is preliminary data.</text>
</comment>
<keyword evidence="3" id="KW-1185">Reference proteome</keyword>
<accession>A0AAW1MUE3</accession>
<protein>
    <submittedName>
        <fullName evidence="2">Uncharacterized protein</fullName>
    </submittedName>
</protein>
<evidence type="ECO:0000313" key="2">
    <source>
        <dbReference type="EMBL" id="KAK9752083.1"/>
    </source>
</evidence>
<feature type="region of interest" description="Disordered" evidence="1">
    <location>
        <begin position="1"/>
        <end position="21"/>
    </location>
</feature>
<name>A0AAW1MUE3_POPJA</name>
<reference evidence="2 3" key="1">
    <citation type="journal article" date="2024" name="BMC Genomics">
        <title>De novo assembly and annotation of Popillia japonica's genome with initial clues to its potential as an invasive pest.</title>
        <authorList>
            <person name="Cucini C."/>
            <person name="Boschi S."/>
            <person name="Funari R."/>
            <person name="Cardaioli E."/>
            <person name="Iannotti N."/>
            <person name="Marturano G."/>
            <person name="Paoli F."/>
            <person name="Bruttini M."/>
            <person name="Carapelli A."/>
            <person name="Frati F."/>
            <person name="Nardi F."/>
        </authorList>
    </citation>
    <scope>NUCLEOTIDE SEQUENCE [LARGE SCALE GENOMIC DNA]</scope>
    <source>
        <strain evidence="2">DMR45628</strain>
    </source>
</reference>
<evidence type="ECO:0000256" key="1">
    <source>
        <dbReference type="SAM" id="MobiDB-lite"/>
    </source>
</evidence>
<proteinExistence type="predicted"/>
<evidence type="ECO:0000313" key="3">
    <source>
        <dbReference type="Proteomes" id="UP001458880"/>
    </source>
</evidence>
<dbReference type="EMBL" id="JASPKY010000023">
    <property type="protein sequence ID" value="KAK9752083.1"/>
    <property type="molecule type" value="Genomic_DNA"/>
</dbReference>
<sequence>MKVSSICSGKGVRCSDEKTENTFQETETAVDGTVWSKFDEEKLWPEKSSSKSYDLFVLTKEPKDVNAYKQMNLPWFRKYRTSSDATNSELSFEDEADYIYTETSDDSDEESVNNDENESLINMLGKRCTVL</sequence>